<dbReference type="InParanoid" id="A0A0C2WFE4"/>
<feature type="region of interest" description="Disordered" evidence="1">
    <location>
        <begin position="1"/>
        <end position="29"/>
    </location>
</feature>
<reference evidence="2 3" key="1">
    <citation type="submission" date="2014-04" db="EMBL/GenBank/DDBJ databases">
        <title>Evolutionary Origins and Diversification of the Mycorrhizal Mutualists.</title>
        <authorList>
            <consortium name="DOE Joint Genome Institute"/>
            <consortium name="Mycorrhizal Genomics Consortium"/>
            <person name="Kohler A."/>
            <person name="Kuo A."/>
            <person name="Nagy L.G."/>
            <person name="Floudas D."/>
            <person name="Copeland A."/>
            <person name="Barry K.W."/>
            <person name="Cichocki N."/>
            <person name="Veneault-Fourrey C."/>
            <person name="LaButti K."/>
            <person name="Lindquist E.A."/>
            <person name="Lipzen A."/>
            <person name="Lundell T."/>
            <person name="Morin E."/>
            <person name="Murat C."/>
            <person name="Riley R."/>
            <person name="Ohm R."/>
            <person name="Sun H."/>
            <person name="Tunlid A."/>
            <person name="Henrissat B."/>
            <person name="Grigoriev I.V."/>
            <person name="Hibbett D.S."/>
            <person name="Martin F."/>
        </authorList>
    </citation>
    <scope>NUCLEOTIDE SEQUENCE [LARGE SCALE GENOMIC DNA]</scope>
    <source>
        <strain evidence="2 3">Koide BX008</strain>
    </source>
</reference>
<name>A0A0C2WFE4_AMAMK</name>
<sequence length="62" mass="6581">MAVSGSGGILHEIGRPVNGHTSQSVSATGPGLLDVRVRIHQRFRVKTGAQTPDHSKTTSFSR</sequence>
<keyword evidence="3" id="KW-1185">Reference proteome</keyword>
<accession>A0A0C2WFE4</accession>
<dbReference type="Proteomes" id="UP000054549">
    <property type="component" value="Unassembled WGS sequence"/>
</dbReference>
<dbReference type="HOGENOM" id="CLU_2903747_0_0_1"/>
<proteinExistence type="predicted"/>
<dbReference type="AlphaFoldDB" id="A0A0C2WFE4"/>
<evidence type="ECO:0000313" key="2">
    <source>
        <dbReference type="EMBL" id="KIL60132.1"/>
    </source>
</evidence>
<protein>
    <submittedName>
        <fullName evidence="2">Uncharacterized protein</fullName>
    </submittedName>
</protein>
<evidence type="ECO:0000256" key="1">
    <source>
        <dbReference type="SAM" id="MobiDB-lite"/>
    </source>
</evidence>
<organism evidence="2 3">
    <name type="scientific">Amanita muscaria (strain Koide BX008)</name>
    <dbReference type="NCBI Taxonomy" id="946122"/>
    <lineage>
        <taxon>Eukaryota</taxon>
        <taxon>Fungi</taxon>
        <taxon>Dikarya</taxon>
        <taxon>Basidiomycota</taxon>
        <taxon>Agaricomycotina</taxon>
        <taxon>Agaricomycetes</taxon>
        <taxon>Agaricomycetidae</taxon>
        <taxon>Agaricales</taxon>
        <taxon>Pluteineae</taxon>
        <taxon>Amanitaceae</taxon>
        <taxon>Amanita</taxon>
    </lineage>
</organism>
<dbReference type="EMBL" id="KN818303">
    <property type="protein sequence ID" value="KIL60132.1"/>
    <property type="molecule type" value="Genomic_DNA"/>
</dbReference>
<evidence type="ECO:0000313" key="3">
    <source>
        <dbReference type="Proteomes" id="UP000054549"/>
    </source>
</evidence>
<gene>
    <name evidence="2" type="ORF">M378DRAFT_168410</name>
</gene>